<dbReference type="InterPro" id="IPR043502">
    <property type="entry name" value="DNA/RNA_pol_sf"/>
</dbReference>
<dbReference type="AlphaFoldDB" id="A0A8B8LVL5"/>
<dbReference type="SUPFAM" id="SSF56672">
    <property type="entry name" value="DNA/RNA polymerases"/>
    <property type="match status" value="1"/>
</dbReference>
<organism evidence="2 3">
    <name type="scientific">Abrus precatorius</name>
    <name type="common">Indian licorice</name>
    <name type="synonym">Glycine abrus</name>
    <dbReference type="NCBI Taxonomy" id="3816"/>
    <lineage>
        <taxon>Eukaryota</taxon>
        <taxon>Viridiplantae</taxon>
        <taxon>Streptophyta</taxon>
        <taxon>Embryophyta</taxon>
        <taxon>Tracheophyta</taxon>
        <taxon>Spermatophyta</taxon>
        <taxon>Magnoliopsida</taxon>
        <taxon>eudicotyledons</taxon>
        <taxon>Gunneridae</taxon>
        <taxon>Pentapetalae</taxon>
        <taxon>rosids</taxon>
        <taxon>fabids</taxon>
        <taxon>Fabales</taxon>
        <taxon>Fabaceae</taxon>
        <taxon>Papilionoideae</taxon>
        <taxon>50 kb inversion clade</taxon>
        <taxon>NPAAA clade</taxon>
        <taxon>indigoferoid/millettioid clade</taxon>
        <taxon>Abreae</taxon>
        <taxon>Abrus</taxon>
    </lineage>
</organism>
<dbReference type="RefSeq" id="XP_027358939.1">
    <property type="nucleotide sequence ID" value="XM_027503138.1"/>
</dbReference>
<gene>
    <name evidence="3" type="primary">LOC113867697</name>
</gene>
<dbReference type="Proteomes" id="UP000694853">
    <property type="component" value="Unplaced"/>
</dbReference>
<dbReference type="OrthoDB" id="1434983at2759"/>
<name>A0A8B8LVL5_ABRPR</name>
<dbReference type="PANTHER" id="PTHR15503">
    <property type="entry name" value="LDOC1 RELATED"/>
    <property type="match status" value="1"/>
</dbReference>
<feature type="compositionally biased region" description="Polar residues" evidence="1">
    <location>
        <begin position="1"/>
        <end position="24"/>
    </location>
</feature>
<evidence type="ECO:0000256" key="1">
    <source>
        <dbReference type="SAM" id="MobiDB-lite"/>
    </source>
</evidence>
<protein>
    <submittedName>
        <fullName evidence="3">Uncharacterized protein LOC113867697</fullName>
    </submittedName>
</protein>
<dbReference type="Gene3D" id="3.10.10.10">
    <property type="entry name" value="HIV Type 1 Reverse Transcriptase, subunit A, domain 1"/>
    <property type="match status" value="1"/>
</dbReference>
<reference evidence="2" key="1">
    <citation type="journal article" date="2019" name="Toxins">
        <title>Detection of Abrin-Like and Prepropulchellin-Like Toxin Genes and Transcripts Using Whole Genome Sequencing and Full-Length Transcript Sequencing of Abrus precatorius.</title>
        <authorList>
            <person name="Hovde B.T."/>
            <person name="Daligault H.E."/>
            <person name="Hanschen E.R."/>
            <person name="Kunde Y.A."/>
            <person name="Johnson M.B."/>
            <person name="Starkenburg S.R."/>
            <person name="Johnson S.L."/>
        </authorList>
    </citation>
    <scope>NUCLEOTIDE SEQUENCE [LARGE SCALE GENOMIC DNA]</scope>
</reference>
<evidence type="ECO:0000313" key="2">
    <source>
        <dbReference type="Proteomes" id="UP000694853"/>
    </source>
</evidence>
<reference evidence="3" key="2">
    <citation type="submission" date="2025-08" db="UniProtKB">
        <authorList>
            <consortium name="RefSeq"/>
        </authorList>
    </citation>
    <scope>IDENTIFICATION</scope>
    <source>
        <tissue evidence="3">Young leaves</tissue>
    </source>
</reference>
<evidence type="ECO:0000313" key="3">
    <source>
        <dbReference type="RefSeq" id="XP_027358939.1"/>
    </source>
</evidence>
<dbReference type="InterPro" id="IPR032567">
    <property type="entry name" value="RTL1-rel"/>
</dbReference>
<dbReference type="GeneID" id="113867697"/>
<proteinExistence type="predicted"/>
<accession>A0A8B8LVL5</accession>
<sequence length="226" mass="24394">MGHSANTCWSAPQRSRSVSGSNQPAPKGNSGAKPSVSGKVFPMSGSEASKSDDLIRGKCIIMDRLCDVLFDSGTTYSFVSVDCVNCIRLPISSLPCDILVSTPTAKPVVTSFVCLGCSVMVHDCKEKALIFGDETPINSRLQGVGEATAFMVLFSAEINKTVRAEHILVVQDFLEVFLDDVIELPPERKIEFSINLIPGASPVSIAPYRMSPVELVEVKKQVEELL</sequence>
<feature type="region of interest" description="Disordered" evidence="1">
    <location>
        <begin position="1"/>
        <end position="50"/>
    </location>
</feature>
<dbReference type="PANTHER" id="PTHR15503:SF45">
    <property type="entry name" value="RNA-DIRECTED DNA POLYMERASE HOMOLOG"/>
    <property type="match status" value="1"/>
</dbReference>
<dbReference type="Pfam" id="PF08284">
    <property type="entry name" value="RVP_2"/>
    <property type="match status" value="1"/>
</dbReference>
<keyword evidence="2" id="KW-1185">Reference proteome</keyword>
<dbReference type="KEGG" id="aprc:113867697"/>